<dbReference type="RefSeq" id="WP_380825851.1">
    <property type="nucleotide sequence ID" value="NZ_JBHTCG010000005.1"/>
</dbReference>
<reference evidence="3" key="1">
    <citation type="journal article" date="2019" name="Int. J. Syst. Evol. Microbiol.">
        <title>The Global Catalogue of Microorganisms (GCM) 10K type strain sequencing project: providing services to taxonomists for standard genome sequencing and annotation.</title>
        <authorList>
            <consortium name="The Broad Institute Genomics Platform"/>
            <consortium name="The Broad Institute Genome Sequencing Center for Infectious Disease"/>
            <person name="Wu L."/>
            <person name="Ma J."/>
        </authorList>
    </citation>
    <scope>NUCLEOTIDE SEQUENCE [LARGE SCALE GENOMIC DNA]</scope>
    <source>
        <strain evidence="3">CECT 7649</strain>
    </source>
</reference>
<sequence>MEHPGELLLQRRAGVTRPLGSARARPEIPAVAAAFLRDQRMLVIATPDDQGRVWASALTGPEGFADAPDERHLLIGALPTGPLAGLFDEAGQDGRDIGVIAIEPATRRRMRVNGRARREGDRLVVRTEQVVSNCPKYIQRREPGFGPARPSAPSGVSEPSGVTGPPVPSGPSRLLGAGRALTAAQRRWIGTADTFFIATHVDGLGSDASHRGGAPGFVRVLDERRLAWREYPGNFMFMTLGNLRLNPACGLLFPDWESGGGLRITGRATPGGGEAGEIAFEVEEVVEMAGEVPAPWRFVEASPFNPPLPVRHEEGPSR</sequence>
<dbReference type="Proteomes" id="UP001596496">
    <property type="component" value="Unassembled WGS sequence"/>
</dbReference>
<evidence type="ECO:0000313" key="3">
    <source>
        <dbReference type="Proteomes" id="UP001596496"/>
    </source>
</evidence>
<dbReference type="SUPFAM" id="SSF50475">
    <property type="entry name" value="FMN-binding split barrel"/>
    <property type="match status" value="2"/>
</dbReference>
<dbReference type="PANTHER" id="PTHR42815:SF2">
    <property type="entry name" value="FAD-BINDING, PUTATIVE (AFU_ORTHOLOGUE AFUA_6G07600)-RELATED"/>
    <property type="match status" value="1"/>
</dbReference>
<gene>
    <name evidence="2" type="ORF">ACFQSB_10235</name>
</gene>
<dbReference type="PANTHER" id="PTHR42815">
    <property type="entry name" value="FAD-BINDING, PUTATIVE (AFU_ORTHOLOGUE AFUA_6G07600)-RELATED"/>
    <property type="match status" value="1"/>
</dbReference>
<proteinExistence type="predicted"/>
<name>A0ABW2P225_9ACTN</name>
<organism evidence="2 3">
    <name type="scientific">Sphaerisporangium rhizosphaerae</name>
    <dbReference type="NCBI Taxonomy" id="2269375"/>
    <lineage>
        <taxon>Bacteria</taxon>
        <taxon>Bacillati</taxon>
        <taxon>Actinomycetota</taxon>
        <taxon>Actinomycetes</taxon>
        <taxon>Streptosporangiales</taxon>
        <taxon>Streptosporangiaceae</taxon>
        <taxon>Sphaerisporangium</taxon>
    </lineage>
</organism>
<evidence type="ECO:0000256" key="1">
    <source>
        <dbReference type="SAM" id="MobiDB-lite"/>
    </source>
</evidence>
<dbReference type="InterPro" id="IPR012349">
    <property type="entry name" value="Split_barrel_FMN-bd"/>
</dbReference>
<comment type="caution">
    <text evidence="2">The sequence shown here is derived from an EMBL/GenBank/DDBJ whole genome shotgun (WGS) entry which is preliminary data.</text>
</comment>
<accession>A0ABW2P225</accession>
<feature type="region of interest" description="Disordered" evidence="1">
    <location>
        <begin position="139"/>
        <end position="170"/>
    </location>
</feature>
<evidence type="ECO:0000313" key="2">
    <source>
        <dbReference type="EMBL" id="MFC7382581.1"/>
    </source>
</evidence>
<keyword evidence="3" id="KW-1185">Reference proteome</keyword>
<feature type="compositionally biased region" description="Low complexity" evidence="1">
    <location>
        <begin position="153"/>
        <end position="170"/>
    </location>
</feature>
<protein>
    <submittedName>
        <fullName evidence="2">Pyridoxamine 5'-phosphate oxidase family protein</fullName>
    </submittedName>
</protein>
<dbReference type="Gene3D" id="2.30.110.10">
    <property type="entry name" value="Electron Transport, Fmn-binding Protein, Chain A"/>
    <property type="match status" value="2"/>
</dbReference>
<dbReference type="EMBL" id="JBHTCG010000005">
    <property type="protein sequence ID" value="MFC7382581.1"/>
    <property type="molecule type" value="Genomic_DNA"/>
</dbReference>